<organism evidence="1">
    <name type="scientific">Rhizophora mucronata</name>
    <name type="common">Asiatic mangrove</name>
    <dbReference type="NCBI Taxonomy" id="61149"/>
    <lineage>
        <taxon>Eukaryota</taxon>
        <taxon>Viridiplantae</taxon>
        <taxon>Streptophyta</taxon>
        <taxon>Embryophyta</taxon>
        <taxon>Tracheophyta</taxon>
        <taxon>Spermatophyta</taxon>
        <taxon>Magnoliopsida</taxon>
        <taxon>eudicotyledons</taxon>
        <taxon>Gunneridae</taxon>
        <taxon>Pentapetalae</taxon>
        <taxon>rosids</taxon>
        <taxon>fabids</taxon>
        <taxon>Malpighiales</taxon>
        <taxon>Rhizophoraceae</taxon>
        <taxon>Rhizophora</taxon>
    </lineage>
</organism>
<protein>
    <submittedName>
        <fullName evidence="1">Uncharacterized protein</fullName>
    </submittedName>
</protein>
<sequence>MILHKLEHIFCSLTLFTKHM</sequence>
<name>A0A2P2MXF0_RHIMU</name>
<proteinExistence type="predicted"/>
<reference evidence="1" key="1">
    <citation type="submission" date="2018-02" db="EMBL/GenBank/DDBJ databases">
        <title>Rhizophora mucronata_Transcriptome.</title>
        <authorList>
            <person name="Meera S.P."/>
            <person name="Sreeshan A."/>
            <person name="Augustine A."/>
        </authorList>
    </citation>
    <scope>NUCLEOTIDE SEQUENCE</scope>
    <source>
        <tissue evidence="1">Leaf</tissue>
    </source>
</reference>
<dbReference type="EMBL" id="GGEC01054411">
    <property type="protein sequence ID" value="MBX34895.1"/>
    <property type="molecule type" value="Transcribed_RNA"/>
</dbReference>
<dbReference type="AlphaFoldDB" id="A0A2P2MXF0"/>
<evidence type="ECO:0000313" key="1">
    <source>
        <dbReference type="EMBL" id="MBX34895.1"/>
    </source>
</evidence>
<accession>A0A2P2MXF0</accession>